<evidence type="ECO:0000313" key="2">
    <source>
        <dbReference type="EMBL" id="UJO12718.1"/>
    </source>
</evidence>
<name>A0A9Q8P489_PASFU</name>
<accession>A0A9Q8P489</accession>
<dbReference type="KEGG" id="ffu:CLAFUR5_00381"/>
<dbReference type="EMBL" id="CP090163">
    <property type="protein sequence ID" value="UJO12718.1"/>
    <property type="molecule type" value="Genomic_DNA"/>
</dbReference>
<sequence length="313" mass="33754">MTVAKMLGLASIATLIASTIAAPASSSVEPVTRQAVATDYATCTVGHIGNTNLAAYDVHIGRPYNGGAGCGYIYYALSRTVTINDYKCLDDAAHTGTALYLTTEDNAASNDQIIFGLQNAYPMIPFKAHRICFKFYDKRSEQEPSKRSTPEPENPWCIWGGMHYLSVNDITTGNDIFDGSKDFCAAHHGAIPTTHSSTQEYKIAPDRSVLFSMSNFCEGVEITEKECMDHFWTAGNSCVDDKIYSEGVRMYGATFMTECYGFSVVPFYPAGRVEPLPLSQCHAITCAPGAEGDATCRSSGCANGCSSDSKCVA</sequence>
<evidence type="ECO:0000313" key="3">
    <source>
        <dbReference type="Proteomes" id="UP000756132"/>
    </source>
</evidence>
<gene>
    <name evidence="2" type="ORF">CLAFUR5_00381</name>
</gene>
<dbReference type="AlphaFoldDB" id="A0A9Q8P489"/>
<feature type="chain" id="PRO_5040345218" evidence="1">
    <location>
        <begin position="22"/>
        <end position="313"/>
    </location>
</feature>
<protein>
    <submittedName>
        <fullName evidence="2">Uncharacterized protein</fullName>
    </submittedName>
</protein>
<keyword evidence="1" id="KW-0732">Signal</keyword>
<reference evidence="2" key="1">
    <citation type="submission" date="2021-12" db="EMBL/GenBank/DDBJ databases">
        <authorList>
            <person name="Zaccaron A."/>
            <person name="Stergiopoulos I."/>
        </authorList>
    </citation>
    <scope>NUCLEOTIDE SEQUENCE</scope>
    <source>
        <strain evidence="2">Race5_Kim</strain>
    </source>
</reference>
<reference evidence="2" key="2">
    <citation type="journal article" date="2022" name="Microb. Genom.">
        <title>A chromosome-scale genome assembly of the tomato pathogen Cladosporium fulvum reveals a compartmentalized genome architecture and the presence of a dispensable chromosome.</title>
        <authorList>
            <person name="Zaccaron A.Z."/>
            <person name="Chen L.H."/>
            <person name="Samaras A."/>
            <person name="Stergiopoulos I."/>
        </authorList>
    </citation>
    <scope>NUCLEOTIDE SEQUENCE</scope>
    <source>
        <strain evidence="2">Race5_Kim</strain>
    </source>
</reference>
<feature type="signal peptide" evidence="1">
    <location>
        <begin position="1"/>
        <end position="21"/>
    </location>
</feature>
<dbReference type="GeneID" id="71980259"/>
<dbReference type="Proteomes" id="UP000756132">
    <property type="component" value="Chromosome 1"/>
</dbReference>
<evidence type="ECO:0000256" key="1">
    <source>
        <dbReference type="SAM" id="SignalP"/>
    </source>
</evidence>
<keyword evidence="3" id="KW-1185">Reference proteome</keyword>
<organism evidence="2 3">
    <name type="scientific">Passalora fulva</name>
    <name type="common">Tomato leaf mold</name>
    <name type="synonym">Cladosporium fulvum</name>
    <dbReference type="NCBI Taxonomy" id="5499"/>
    <lineage>
        <taxon>Eukaryota</taxon>
        <taxon>Fungi</taxon>
        <taxon>Dikarya</taxon>
        <taxon>Ascomycota</taxon>
        <taxon>Pezizomycotina</taxon>
        <taxon>Dothideomycetes</taxon>
        <taxon>Dothideomycetidae</taxon>
        <taxon>Mycosphaerellales</taxon>
        <taxon>Mycosphaerellaceae</taxon>
        <taxon>Fulvia</taxon>
    </lineage>
</organism>
<proteinExistence type="predicted"/>
<dbReference type="RefSeq" id="XP_047757084.1">
    <property type="nucleotide sequence ID" value="XM_047899529.1"/>
</dbReference>